<accession>A0A5J4U7F6</accession>
<protein>
    <submittedName>
        <fullName evidence="1">Uncharacterized protein</fullName>
    </submittedName>
</protein>
<evidence type="ECO:0000313" key="1">
    <source>
        <dbReference type="EMBL" id="KAA6366527.1"/>
    </source>
</evidence>
<evidence type="ECO:0000313" key="2">
    <source>
        <dbReference type="Proteomes" id="UP000324800"/>
    </source>
</evidence>
<name>A0A5J4U7F6_9EUKA</name>
<gene>
    <name evidence="1" type="ORF">EZS28_037945</name>
</gene>
<organism evidence="1 2">
    <name type="scientific">Streblomastix strix</name>
    <dbReference type="NCBI Taxonomy" id="222440"/>
    <lineage>
        <taxon>Eukaryota</taxon>
        <taxon>Metamonada</taxon>
        <taxon>Preaxostyla</taxon>
        <taxon>Oxymonadida</taxon>
        <taxon>Streblomastigidae</taxon>
        <taxon>Streblomastix</taxon>
    </lineage>
</organism>
<reference evidence="1 2" key="1">
    <citation type="submission" date="2019-03" db="EMBL/GenBank/DDBJ databases">
        <title>Single cell metagenomics reveals metabolic interactions within the superorganism composed of flagellate Streblomastix strix and complex community of Bacteroidetes bacteria on its surface.</title>
        <authorList>
            <person name="Treitli S.C."/>
            <person name="Kolisko M."/>
            <person name="Husnik F."/>
            <person name="Keeling P."/>
            <person name="Hampl V."/>
        </authorList>
    </citation>
    <scope>NUCLEOTIDE SEQUENCE [LARGE SCALE GENOMIC DNA]</scope>
    <source>
        <strain evidence="1">ST1C</strain>
    </source>
</reference>
<dbReference type="EMBL" id="SNRW01019289">
    <property type="protein sequence ID" value="KAA6366527.1"/>
    <property type="molecule type" value="Genomic_DNA"/>
</dbReference>
<sequence>MYYQQTKNERKKMGMISKTIIVLYSLEWMRMMIYMNLEGFETEVAVVITTVTLIAVVSASVYGDVVYGISNYAVIMQTQKILIQKIEFKKMKMKMTIQINNADGRLVYEDYNVLSYDKAGLLKLLLKLYLTTPYIYFGYDVTTDVAVSSVFAVCDEIADVALCGENAVYLEYGEKILDSKEGGER</sequence>
<dbReference type="Proteomes" id="UP000324800">
    <property type="component" value="Unassembled WGS sequence"/>
</dbReference>
<proteinExistence type="predicted"/>
<dbReference type="AlphaFoldDB" id="A0A5J4U7F6"/>
<comment type="caution">
    <text evidence="1">The sequence shown here is derived from an EMBL/GenBank/DDBJ whole genome shotgun (WGS) entry which is preliminary data.</text>
</comment>